<evidence type="ECO:0000313" key="2">
    <source>
        <dbReference type="Proteomes" id="UP001059844"/>
    </source>
</evidence>
<proteinExistence type="predicted"/>
<dbReference type="SUPFAM" id="SSF56801">
    <property type="entry name" value="Acetyl-CoA synthetase-like"/>
    <property type="match status" value="1"/>
</dbReference>
<protein>
    <submittedName>
        <fullName evidence="1">Phenylacetate--CoA ligase family protein</fullName>
    </submittedName>
</protein>
<dbReference type="GO" id="GO:0016874">
    <property type="term" value="F:ligase activity"/>
    <property type="evidence" value="ECO:0007669"/>
    <property type="project" value="UniProtKB-KW"/>
</dbReference>
<organism evidence="1 2">
    <name type="scientific">Flavobacterium cerinum</name>
    <dbReference type="NCBI Taxonomy" id="2502784"/>
    <lineage>
        <taxon>Bacteria</taxon>
        <taxon>Pseudomonadati</taxon>
        <taxon>Bacteroidota</taxon>
        <taxon>Flavobacteriia</taxon>
        <taxon>Flavobacteriales</taxon>
        <taxon>Flavobacteriaceae</taxon>
        <taxon>Flavobacterium</taxon>
    </lineage>
</organism>
<gene>
    <name evidence="1" type="ORF">NOX80_03465</name>
</gene>
<sequence>MFRLFDFSLKISGFPMKKAQSEFASILAIPAVSYPDYIASKQTEIAHFHLANNSFYRALHGSDSFTNWTDLPVLTKKDLQQPLQDRLSKGYTIKNTFVNKTSGSSGDPFIFAKDKYSHAITWASYFYRFGWYGIDFNTSYQARFYGIPLESIGYYKERLKDFLGNRYRFPIFDLSDSFLEKVLQKFRNSSFDYINGYTSSIVLFAKFLKSRDIILKEICPTLKVCMVTSEMLFEEDKRLLETQFGIPVVNEYGASELDLIAFQNPEGEWQINSETLFVEILDDNNRPLPYGQEGRIVITSLYNKAHPFIRYDIGDIGSLDESSTAKKPILKNLIGRTNDVAVLPSGKKAPGLTFYYITKSIIEDDGNVKEFIIKQVKPDIFEIDYVSTTELSQQQITKTEEAISLYLEKGLTFIFNRKATLARSKRGKLKQFQSLL</sequence>
<reference evidence="1" key="1">
    <citation type="submission" date="2022-07" db="EMBL/GenBank/DDBJ databases">
        <title>Isolation, identification, and degradation of a PFOSA degrading strain from sewage treatment plant.</title>
        <authorList>
            <person name="Zhang L."/>
            <person name="Huo Y."/>
        </authorList>
    </citation>
    <scope>NUCLEOTIDE SEQUENCE</scope>
    <source>
        <strain evidence="1">C1</strain>
    </source>
</reference>
<dbReference type="InterPro" id="IPR042099">
    <property type="entry name" value="ANL_N_sf"/>
</dbReference>
<evidence type="ECO:0000313" key="1">
    <source>
        <dbReference type="EMBL" id="UUC46267.1"/>
    </source>
</evidence>
<keyword evidence="2" id="KW-1185">Reference proteome</keyword>
<dbReference type="Proteomes" id="UP001059844">
    <property type="component" value="Chromosome"/>
</dbReference>
<accession>A0ABY5IVT3</accession>
<dbReference type="InterPro" id="IPR053158">
    <property type="entry name" value="CapK_Type1_Caps_Biosynth"/>
</dbReference>
<keyword evidence="1" id="KW-0436">Ligase</keyword>
<dbReference type="PANTHER" id="PTHR36932">
    <property type="entry name" value="CAPSULAR POLYSACCHARIDE BIOSYNTHESIS PROTEIN"/>
    <property type="match status" value="1"/>
</dbReference>
<dbReference type="EMBL" id="CP101751">
    <property type="protein sequence ID" value="UUC46267.1"/>
    <property type="molecule type" value="Genomic_DNA"/>
</dbReference>
<dbReference type="PANTHER" id="PTHR36932:SF1">
    <property type="entry name" value="CAPSULAR POLYSACCHARIDE BIOSYNTHESIS PROTEIN"/>
    <property type="match status" value="1"/>
</dbReference>
<name>A0ABY5IVT3_9FLAO</name>
<dbReference type="Gene3D" id="3.40.50.12780">
    <property type="entry name" value="N-terminal domain of ligase-like"/>
    <property type="match status" value="1"/>
</dbReference>
<dbReference type="RefSeq" id="WP_256551935.1">
    <property type="nucleotide sequence ID" value="NZ_CP101751.1"/>
</dbReference>